<reference evidence="5 6" key="1">
    <citation type="submission" date="2019-02" db="EMBL/GenBank/DDBJ databases">
        <title>Deep-cultivation of Planctomycetes and their phenomic and genomic characterization uncovers novel biology.</title>
        <authorList>
            <person name="Wiegand S."/>
            <person name="Jogler M."/>
            <person name="Boedeker C."/>
            <person name="Pinto D."/>
            <person name="Vollmers J."/>
            <person name="Rivas-Marin E."/>
            <person name="Kohn T."/>
            <person name="Peeters S.H."/>
            <person name="Heuer A."/>
            <person name="Rast P."/>
            <person name="Oberbeckmann S."/>
            <person name="Bunk B."/>
            <person name="Jeske O."/>
            <person name="Meyerdierks A."/>
            <person name="Storesund J.E."/>
            <person name="Kallscheuer N."/>
            <person name="Luecker S."/>
            <person name="Lage O.M."/>
            <person name="Pohl T."/>
            <person name="Merkel B.J."/>
            <person name="Hornburger P."/>
            <person name="Mueller R.-W."/>
            <person name="Bruemmer F."/>
            <person name="Labrenz M."/>
            <person name="Spormann A.M."/>
            <person name="Op den Camp H."/>
            <person name="Overmann J."/>
            <person name="Amann R."/>
            <person name="Jetten M.S.M."/>
            <person name="Mascher T."/>
            <person name="Medema M.H."/>
            <person name="Devos D.P."/>
            <person name="Kaster A.-K."/>
            <person name="Ovreas L."/>
            <person name="Rohde M."/>
            <person name="Galperin M.Y."/>
            <person name="Jogler C."/>
        </authorList>
    </citation>
    <scope>NUCLEOTIDE SEQUENCE [LARGE SCALE GENOMIC DNA]</scope>
    <source>
        <strain evidence="5 6">I41</strain>
    </source>
</reference>
<dbReference type="InterPro" id="IPR050738">
    <property type="entry name" value="Sulfatase"/>
</dbReference>
<keyword evidence="2 5" id="KW-0378">Hydrolase</keyword>
<evidence type="ECO:0000313" key="5">
    <source>
        <dbReference type="EMBL" id="QDT73250.1"/>
    </source>
</evidence>
<dbReference type="InterPro" id="IPR017850">
    <property type="entry name" value="Alkaline_phosphatase_core_sf"/>
</dbReference>
<dbReference type="Gene3D" id="3.40.720.10">
    <property type="entry name" value="Alkaline Phosphatase, subunit A"/>
    <property type="match status" value="1"/>
</dbReference>
<feature type="chain" id="PRO_5021741196" evidence="3">
    <location>
        <begin position="21"/>
        <end position="603"/>
    </location>
</feature>
<dbReference type="SUPFAM" id="SSF53649">
    <property type="entry name" value="Alkaline phosphatase-like"/>
    <property type="match status" value="1"/>
</dbReference>
<dbReference type="CDD" id="cd16146">
    <property type="entry name" value="ARS_like"/>
    <property type="match status" value="1"/>
</dbReference>
<gene>
    <name evidence="5" type="primary">atsA_11</name>
    <name evidence="5" type="ORF">I41_24390</name>
</gene>
<dbReference type="Pfam" id="PF00884">
    <property type="entry name" value="Sulfatase"/>
    <property type="match status" value="1"/>
</dbReference>
<dbReference type="OrthoDB" id="9783154at2"/>
<keyword evidence="3" id="KW-0732">Signal</keyword>
<evidence type="ECO:0000259" key="4">
    <source>
        <dbReference type="Pfam" id="PF00884"/>
    </source>
</evidence>
<dbReference type="EC" id="3.1.6.1" evidence="5"/>
<feature type="domain" description="Sulfatase N-terminal" evidence="4">
    <location>
        <begin position="22"/>
        <end position="329"/>
    </location>
</feature>
<dbReference type="EMBL" id="CP036339">
    <property type="protein sequence ID" value="QDT73250.1"/>
    <property type="molecule type" value="Genomic_DNA"/>
</dbReference>
<evidence type="ECO:0000256" key="1">
    <source>
        <dbReference type="ARBA" id="ARBA00008779"/>
    </source>
</evidence>
<dbReference type="InterPro" id="IPR000917">
    <property type="entry name" value="Sulfatase_N"/>
</dbReference>
<evidence type="ECO:0000256" key="2">
    <source>
        <dbReference type="ARBA" id="ARBA00022801"/>
    </source>
</evidence>
<dbReference type="GO" id="GO:0004065">
    <property type="term" value="F:arylsulfatase activity"/>
    <property type="evidence" value="ECO:0007669"/>
    <property type="project" value="UniProtKB-EC"/>
</dbReference>
<sequence precursor="true">MRYHCLAALLLVIHYSNAMAQPNVVIFLADDAGWGDYSQNGNTQVCTSHIDAIAREGVTLSRFFVCPVCAPTRAEFLTARYHPRGGVRGVSNGLERLDLDERTIAEAFQRAGYATGAFGKWHNGSQWPYHPMARGFDEYFGYTSGHWGQYVDPPLEESGRMVRTHGYIVDICTDRALNFIDRNKSKPFFCYIPFTTPHSPWAAPEQDWRRFKDKPITQRATLADQENLDETRCALAMLENQDANVGRVLAKLDELKLAEDTIVLYFSDNGPNSWRWNGGMKGRKGSTDEGGVRSTCFLRWPAKLPADHTVHQIAGAIDLLPTLTSLAGVSRVSDKPLDGRDLSPLLLKQPTDWPDRMIFSTWAGSISVRSQQFRLDDQGQLFDMLADPEQKTPINEREPGIAARLQAAVNAWRQEMFAGACQTDALATTNGHQERTAASGNAVDPRPIPVGYREFPITMLPARDGEPEGAVRRSSSAPNCSYFVNWTSKDDRMVWLLDVHATGRYEVAIDYTCPETDAGSLVELSFRDKRITGRVSPGWNPPLFTNQDTLPRPPAESQMKEFRPLKLGVIILEKGQAPLTLRALEIPGESVMDVRRVTLTLLD</sequence>
<dbReference type="AlphaFoldDB" id="A0A517TXZ1"/>
<keyword evidence="6" id="KW-1185">Reference proteome</keyword>
<accession>A0A517TXZ1</accession>
<dbReference type="KEGG" id="llh:I41_24390"/>
<dbReference type="RefSeq" id="WP_145432805.1">
    <property type="nucleotide sequence ID" value="NZ_CP036339.1"/>
</dbReference>
<evidence type="ECO:0000313" key="6">
    <source>
        <dbReference type="Proteomes" id="UP000317909"/>
    </source>
</evidence>
<proteinExistence type="inferred from homology"/>
<name>A0A517TXZ1_9BACT</name>
<dbReference type="Proteomes" id="UP000317909">
    <property type="component" value="Chromosome"/>
</dbReference>
<comment type="similarity">
    <text evidence="1">Belongs to the sulfatase family.</text>
</comment>
<organism evidence="5 6">
    <name type="scientific">Lacipirellula limnantheis</name>
    <dbReference type="NCBI Taxonomy" id="2528024"/>
    <lineage>
        <taxon>Bacteria</taxon>
        <taxon>Pseudomonadati</taxon>
        <taxon>Planctomycetota</taxon>
        <taxon>Planctomycetia</taxon>
        <taxon>Pirellulales</taxon>
        <taxon>Lacipirellulaceae</taxon>
        <taxon>Lacipirellula</taxon>
    </lineage>
</organism>
<dbReference type="PANTHER" id="PTHR42693:SF53">
    <property type="entry name" value="ENDO-4-O-SULFATASE"/>
    <property type="match status" value="1"/>
</dbReference>
<dbReference type="PANTHER" id="PTHR42693">
    <property type="entry name" value="ARYLSULFATASE FAMILY MEMBER"/>
    <property type="match status" value="1"/>
</dbReference>
<evidence type="ECO:0000256" key="3">
    <source>
        <dbReference type="SAM" id="SignalP"/>
    </source>
</evidence>
<feature type="signal peptide" evidence="3">
    <location>
        <begin position="1"/>
        <end position="20"/>
    </location>
</feature>
<protein>
    <submittedName>
        <fullName evidence="5">Arylsulfatase</fullName>
        <ecNumber evidence="5">3.1.6.1</ecNumber>
    </submittedName>
</protein>